<accession>A0AAV5V9F0</accession>
<feature type="region of interest" description="Disordered" evidence="1">
    <location>
        <begin position="103"/>
        <end position="150"/>
    </location>
</feature>
<feature type="region of interest" description="Disordered" evidence="1">
    <location>
        <begin position="43"/>
        <end position="71"/>
    </location>
</feature>
<name>A0AAV5V9F0_9BILA</name>
<protein>
    <submittedName>
        <fullName evidence="2">Uncharacterized protein</fullName>
    </submittedName>
</protein>
<dbReference type="PANTHER" id="PTHR38608:SF2">
    <property type="entry name" value="SIGNAL PEPTIDE PROTEIN"/>
    <property type="match status" value="1"/>
</dbReference>
<dbReference type="AlphaFoldDB" id="A0AAV5V9F0"/>
<feature type="compositionally biased region" description="Basic and acidic residues" evidence="1">
    <location>
        <begin position="51"/>
        <end position="63"/>
    </location>
</feature>
<evidence type="ECO:0000256" key="1">
    <source>
        <dbReference type="SAM" id="MobiDB-lite"/>
    </source>
</evidence>
<proteinExistence type="predicted"/>
<organism evidence="2 3">
    <name type="scientific">Pristionchus fissidentatus</name>
    <dbReference type="NCBI Taxonomy" id="1538716"/>
    <lineage>
        <taxon>Eukaryota</taxon>
        <taxon>Metazoa</taxon>
        <taxon>Ecdysozoa</taxon>
        <taxon>Nematoda</taxon>
        <taxon>Chromadorea</taxon>
        <taxon>Rhabditida</taxon>
        <taxon>Rhabditina</taxon>
        <taxon>Diplogasteromorpha</taxon>
        <taxon>Diplogasteroidea</taxon>
        <taxon>Neodiplogasteridae</taxon>
        <taxon>Pristionchus</taxon>
    </lineage>
</organism>
<feature type="non-terminal residue" evidence="2">
    <location>
        <position position="1"/>
    </location>
</feature>
<dbReference type="Proteomes" id="UP001432322">
    <property type="component" value="Unassembled WGS sequence"/>
</dbReference>
<keyword evidence="3" id="KW-1185">Reference proteome</keyword>
<reference evidence="2" key="1">
    <citation type="submission" date="2023-10" db="EMBL/GenBank/DDBJ databases">
        <title>Genome assembly of Pristionchus species.</title>
        <authorList>
            <person name="Yoshida K."/>
            <person name="Sommer R.J."/>
        </authorList>
    </citation>
    <scope>NUCLEOTIDE SEQUENCE</scope>
    <source>
        <strain evidence="2">RS5133</strain>
    </source>
</reference>
<dbReference type="PANTHER" id="PTHR38608">
    <property type="entry name" value="PROTEIN CBG07207"/>
    <property type="match status" value="1"/>
</dbReference>
<dbReference type="EMBL" id="BTSY01000002">
    <property type="protein sequence ID" value="GMT14833.1"/>
    <property type="molecule type" value="Genomic_DNA"/>
</dbReference>
<comment type="caution">
    <text evidence="2">The sequence shown here is derived from an EMBL/GenBank/DDBJ whole genome shotgun (WGS) entry which is preliminary data.</text>
</comment>
<evidence type="ECO:0000313" key="2">
    <source>
        <dbReference type="EMBL" id="GMT14833.1"/>
    </source>
</evidence>
<gene>
    <name evidence="2" type="ORF">PFISCL1PPCAC_6130</name>
</gene>
<evidence type="ECO:0000313" key="3">
    <source>
        <dbReference type="Proteomes" id="UP001432322"/>
    </source>
</evidence>
<feature type="compositionally biased region" description="Polar residues" evidence="1">
    <location>
        <begin position="138"/>
        <end position="150"/>
    </location>
</feature>
<sequence>PPLSDHSLRSFFHSSPFSLLSTMLGMMNSPSDGVEFYACNPGKSSQQLSAEDTKAFTEPKEKPQTSYTPDGRMIVDGKVVEGKAASTLWTGILLRSAVNHMPLLNSEKKKKEEKEEEREEKEGKEEITPVNEAVLTTAPPQSHNEVESTQ</sequence>